<dbReference type="Proteomes" id="UP000053820">
    <property type="component" value="Unassembled WGS sequence"/>
</dbReference>
<keyword evidence="3" id="KW-1185">Reference proteome</keyword>
<accession>A0A0C9W4H2</accession>
<sequence>MMWGCITWEGAGYAAKIDGRMDGDLYRSILEDELLETLRTNDPKHTCKKVKNWLEEQEFRTMKWPAQSADLNPIEHIWCYLKKRLGEYEIPAKGIEELWKRVEKEWNKIPASVC</sequence>
<dbReference type="InterPro" id="IPR036397">
    <property type="entry name" value="RNaseH_sf"/>
</dbReference>
<evidence type="ECO:0000313" key="2">
    <source>
        <dbReference type="EMBL" id="KIJ61368.1"/>
    </source>
</evidence>
<dbReference type="OrthoDB" id="3242359at2759"/>
<proteinExistence type="predicted"/>
<reference evidence="2 3" key="1">
    <citation type="submission" date="2014-04" db="EMBL/GenBank/DDBJ databases">
        <title>Evolutionary Origins and Diversification of the Mycorrhizal Mutualists.</title>
        <authorList>
            <consortium name="DOE Joint Genome Institute"/>
            <consortium name="Mycorrhizal Genomics Consortium"/>
            <person name="Kohler A."/>
            <person name="Kuo A."/>
            <person name="Nagy L.G."/>
            <person name="Floudas D."/>
            <person name="Copeland A."/>
            <person name="Barry K.W."/>
            <person name="Cichocki N."/>
            <person name="Veneault-Fourrey C."/>
            <person name="LaButti K."/>
            <person name="Lindquist E.A."/>
            <person name="Lipzen A."/>
            <person name="Lundell T."/>
            <person name="Morin E."/>
            <person name="Murat C."/>
            <person name="Riley R."/>
            <person name="Ohm R."/>
            <person name="Sun H."/>
            <person name="Tunlid A."/>
            <person name="Henrissat B."/>
            <person name="Grigoriev I.V."/>
            <person name="Hibbett D.S."/>
            <person name="Martin F."/>
        </authorList>
    </citation>
    <scope>NUCLEOTIDE SEQUENCE [LARGE SCALE GENOMIC DNA]</scope>
    <source>
        <strain evidence="2 3">MD-312</strain>
    </source>
</reference>
<dbReference type="Gene3D" id="3.30.420.10">
    <property type="entry name" value="Ribonuclease H-like superfamily/Ribonuclease H"/>
    <property type="match status" value="1"/>
</dbReference>
<protein>
    <recommendedName>
        <fullName evidence="1">Tc1-like transposase DDE domain-containing protein</fullName>
    </recommendedName>
</protein>
<dbReference type="InterPro" id="IPR038717">
    <property type="entry name" value="Tc1-like_DDE_dom"/>
</dbReference>
<feature type="domain" description="Tc1-like transposase DDE" evidence="1">
    <location>
        <begin position="42"/>
        <end position="87"/>
    </location>
</feature>
<evidence type="ECO:0000259" key="1">
    <source>
        <dbReference type="Pfam" id="PF13358"/>
    </source>
</evidence>
<dbReference type="GO" id="GO:0003676">
    <property type="term" value="F:nucleic acid binding"/>
    <property type="evidence" value="ECO:0007669"/>
    <property type="project" value="InterPro"/>
</dbReference>
<dbReference type="EMBL" id="KN839863">
    <property type="protein sequence ID" value="KIJ61368.1"/>
    <property type="molecule type" value="Genomic_DNA"/>
</dbReference>
<dbReference type="AlphaFoldDB" id="A0A0C9W4H2"/>
<organism evidence="2 3">
    <name type="scientific">Hydnomerulius pinastri MD-312</name>
    <dbReference type="NCBI Taxonomy" id="994086"/>
    <lineage>
        <taxon>Eukaryota</taxon>
        <taxon>Fungi</taxon>
        <taxon>Dikarya</taxon>
        <taxon>Basidiomycota</taxon>
        <taxon>Agaricomycotina</taxon>
        <taxon>Agaricomycetes</taxon>
        <taxon>Agaricomycetidae</taxon>
        <taxon>Boletales</taxon>
        <taxon>Boletales incertae sedis</taxon>
        <taxon>Leucogyrophana</taxon>
    </lineage>
</organism>
<gene>
    <name evidence="2" type="ORF">HYDPIDRAFT_31453</name>
</gene>
<dbReference type="Pfam" id="PF13358">
    <property type="entry name" value="DDE_3"/>
    <property type="match status" value="1"/>
</dbReference>
<evidence type="ECO:0000313" key="3">
    <source>
        <dbReference type="Proteomes" id="UP000053820"/>
    </source>
</evidence>
<name>A0A0C9W4H2_9AGAM</name>
<dbReference type="HOGENOM" id="CLU_033666_6_1_1"/>